<reference evidence="2 3" key="2">
    <citation type="submission" date="2018-03" db="EMBL/GenBank/DDBJ databases">
        <title>The ancient ancestry and fast evolution of plastids.</title>
        <authorList>
            <person name="Moore K.R."/>
            <person name="Magnabosco C."/>
            <person name="Momper L."/>
            <person name="Gold D.A."/>
            <person name="Bosak T."/>
            <person name="Fournier G.P."/>
        </authorList>
    </citation>
    <scope>NUCLEOTIDE SEQUENCE [LARGE SCALE GENOMIC DNA]</scope>
    <source>
        <strain evidence="2 3">ULC007</strain>
    </source>
</reference>
<dbReference type="Proteomes" id="UP000238634">
    <property type="component" value="Unassembled WGS sequence"/>
</dbReference>
<dbReference type="OrthoDB" id="458497at2"/>
<protein>
    <submittedName>
        <fullName evidence="2">Excinuclease ABC subunit C</fullName>
    </submittedName>
</protein>
<dbReference type="SUPFAM" id="SSF82771">
    <property type="entry name" value="GIY-YIG endonuclease"/>
    <property type="match status" value="1"/>
</dbReference>
<sequence length="118" mass="13817">MSEALKEEAREILETLSLTSFESCYPLSRDFETVPSNPGFYAFRHRRKGILYIGIGNNLRRRFRNGHKALSWAFVDRLDSDDVRIAIVEMGRRTPLEVEYLETRMIQSARPGYNTRMK</sequence>
<feature type="domain" description="GIY-YIG" evidence="1">
    <location>
        <begin position="36"/>
        <end position="115"/>
    </location>
</feature>
<proteinExistence type="predicted"/>
<dbReference type="InterPro" id="IPR000305">
    <property type="entry name" value="GIY-YIG_endonuc"/>
</dbReference>
<dbReference type="PROSITE" id="PS50164">
    <property type="entry name" value="GIY_YIG"/>
    <property type="match status" value="1"/>
</dbReference>
<comment type="caution">
    <text evidence="2">The sequence shown here is derived from an EMBL/GenBank/DDBJ whole genome shotgun (WGS) entry which is preliminary data.</text>
</comment>
<evidence type="ECO:0000313" key="3">
    <source>
        <dbReference type="Proteomes" id="UP000238634"/>
    </source>
</evidence>
<evidence type="ECO:0000313" key="2">
    <source>
        <dbReference type="EMBL" id="PSB17533.1"/>
    </source>
</evidence>
<dbReference type="InterPro" id="IPR035901">
    <property type="entry name" value="GIY-YIG_endonuc_sf"/>
</dbReference>
<dbReference type="Pfam" id="PF01541">
    <property type="entry name" value="GIY-YIG"/>
    <property type="match status" value="1"/>
</dbReference>
<organism evidence="2 3">
    <name type="scientific">Phormidesmis priestleyi ULC007</name>
    <dbReference type="NCBI Taxonomy" id="1920490"/>
    <lineage>
        <taxon>Bacteria</taxon>
        <taxon>Bacillati</taxon>
        <taxon>Cyanobacteriota</taxon>
        <taxon>Cyanophyceae</taxon>
        <taxon>Leptolyngbyales</taxon>
        <taxon>Leptolyngbyaceae</taxon>
        <taxon>Phormidesmis</taxon>
    </lineage>
</organism>
<gene>
    <name evidence="2" type="ORF">C7B65_18500</name>
</gene>
<dbReference type="RefSeq" id="WP_073074160.1">
    <property type="nucleotide sequence ID" value="NZ_MPPI01000030.1"/>
</dbReference>
<dbReference type="STRING" id="1920490.GCA_001895925_01449"/>
<accession>A0A2T1DAR6</accession>
<dbReference type="Gene3D" id="3.40.1440.10">
    <property type="entry name" value="GIY-YIG endonuclease"/>
    <property type="match status" value="1"/>
</dbReference>
<dbReference type="EMBL" id="PVWG01000027">
    <property type="protein sequence ID" value="PSB17533.1"/>
    <property type="molecule type" value="Genomic_DNA"/>
</dbReference>
<dbReference type="SMART" id="SM00465">
    <property type="entry name" value="GIYc"/>
    <property type="match status" value="1"/>
</dbReference>
<name>A0A2T1DAR6_9CYAN</name>
<reference evidence="2 3" key="1">
    <citation type="submission" date="2018-02" db="EMBL/GenBank/DDBJ databases">
        <authorList>
            <person name="Cohen D.B."/>
            <person name="Kent A.D."/>
        </authorList>
    </citation>
    <scope>NUCLEOTIDE SEQUENCE [LARGE SCALE GENOMIC DNA]</scope>
    <source>
        <strain evidence="2 3">ULC007</strain>
    </source>
</reference>
<evidence type="ECO:0000259" key="1">
    <source>
        <dbReference type="PROSITE" id="PS50164"/>
    </source>
</evidence>
<keyword evidence="3" id="KW-1185">Reference proteome</keyword>
<dbReference type="AlphaFoldDB" id="A0A2T1DAR6"/>